<evidence type="ECO:0000256" key="1">
    <source>
        <dbReference type="SAM" id="Phobius"/>
    </source>
</evidence>
<dbReference type="AlphaFoldDB" id="A0A7Z0D5L7"/>
<keyword evidence="2" id="KW-0732">Signal</keyword>
<evidence type="ECO:0000256" key="2">
    <source>
        <dbReference type="SAM" id="SignalP"/>
    </source>
</evidence>
<feature type="transmembrane region" description="Helical" evidence="1">
    <location>
        <begin position="295"/>
        <end position="314"/>
    </location>
</feature>
<sequence length="377" mass="40668">MAGNPMQYRRAAVRAGGAMLLVAAAACMAFASPADASAHFIALSYHAKYEATLLWCALLVIPGTVVAFTLYEVDRQRGRVKPPFRTRLDPQARRRASLALADVRAGARRARELMKSDDDVSPAQLASRRRLIDIATAAEILGDPWGTGDGRKITALVVFGRLAEFHAAALESDGAHHDVPRACFFDPMHHVAYSDWAWRADTPESVRVPVCSECARALGSDDRPRSLGVRRGRKVVPYWTVRDGVFTKTGFGAFGDLVDAVSTADELRAADKPDKTNFRLRRRSHSRPGRKGHRLLPIGVALLAGAIGAFVTVGTKPLTGSAHGHVLLFGVPGYGVFIGLLVGLVLGGLGCLPILLCLLIVRTVKKTVDSVRSHERG</sequence>
<keyword evidence="1" id="KW-0812">Transmembrane</keyword>
<dbReference type="Proteomes" id="UP000539111">
    <property type="component" value="Unassembled WGS sequence"/>
</dbReference>
<reference evidence="3 4" key="1">
    <citation type="submission" date="2020-07" db="EMBL/GenBank/DDBJ databases">
        <title>Sequencing the genomes of 1000 actinobacteria strains.</title>
        <authorList>
            <person name="Klenk H.-P."/>
        </authorList>
    </citation>
    <scope>NUCLEOTIDE SEQUENCE [LARGE SCALE GENOMIC DNA]</scope>
    <source>
        <strain evidence="3 4">DSM 26341</strain>
    </source>
</reference>
<evidence type="ECO:0000313" key="4">
    <source>
        <dbReference type="Proteomes" id="UP000539111"/>
    </source>
</evidence>
<feature type="transmembrane region" description="Helical" evidence="1">
    <location>
        <begin position="52"/>
        <end position="71"/>
    </location>
</feature>
<dbReference type="InterPro" id="IPR006311">
    <property type="entry name" value="TAT_signal"/>
</dbReference>
<gene>
    <name evidence="3" type="ORF">BJY26_003647</name>
</gene>
<feature type="chain" id="PRO_5038350210" evidence="2">
    <location>
        <begin position="37"/>
        <end position="377"/>
    </location>
</feature>
<dbReference type="RefSeq" id="WP_179429583.1">
    <property type="nucleotide sequence ID" value="NZ_JACBZP010000001.1"/>
</dbReference>
<protein>
    <submittedName>
        <fullName evidence="3">Uncharacterized protein</fullName>
    </submittedName>
</protein>
<feature type="transmembrane region" description="Helical" evidence="1">
    <location>
        <begin position="334"/>
        <end position="361"/>
    </location>
</feature>
<feature type="signal peptide" evidence="2">
    <location>
        <begin position="1"/>
        <end position="36"/>
    </location>
</feature>
<keyword evidence="4" id="KW-1185">Reference proteome</keyword>
<name>A0A7Z0D5L7_9MICO</name>
<comment type="caution">
    <text evidence="3">The sequence shown here is derived from an EMBL/GenBank/DDBJ whole genome shotgun (WGS) entry which is preliminary data.</text>
</comment>
<keyword evidence="1" id="KW-1133">Transmembrane helix</keyword>
<proteinExistence type="predicted"/>
<dbReference type="EMBL" id="JACBZP010000001">
    <property type="protein sequence ID" value="NYI69341.1"/>
    <property type="molecule type" value="Genomic_DNA"/>
</dbReference>
<keyword evidence="1" id="KW-0472">Membrane</keyword>
<evidence type="ECO:0000313" key="3">
    <source>
        <dbReference type="EMBL" id="NYI69341.1"/>
    </source>
</evidence>
<organism evidence="3 4">
    <name type="scientific">Spelaeicoccus albus</name>
    <dbReference type="NCBI Taxonomy" id="1280376"/>
    <lineage>
        <taxon>Bacteria</taxon>
        <taxon>Bacillati</taxon>
        <taxon>Actinomycetota</taxon>
        <taxon>Actinomycetes</taxon>
        <taxon>Micrococcales</taxon>
        <taxon>Brevibacteriaceae</taxon>
        <taxon>Spelaeicoccus</taxon>
    </lineage>
</organism>
<dbReference type="PROSITE" id="PS51318">
    <property type="entry name" value="TAT"/>
    <property type="match status" value="1"/>
</dbReference>
<accession>A0A7Z0D5L7</accession>